<dbReference type="Proteomes" id="UP000000864">
    <property type="component" value="Segment"/>
</dbReference>
<keyword evidence="1" id="KW-0812">Transmembrane</keyword>
<accession>Q8QN70</accession>
<proteinExistence type="predicted"/>
<keyword evidence="1" id="KW-1133">Transmembrane helix</keyword>
<reference evidence="2 3" key="3">
    <citation type="journal article" date="2000" name="Virology">
        <title>Characterization and immunolocalization of major structural proteins in the brown algal virus EsV-1.</title>
        <authorList>
            <person name="Delaroque N."/>
            <person name="Wolf S."/>
            <person name="Muller D.G."/>
            <person name="Knippers R."/>
        </authorList>
    </citation>
    <scope>NUCLEOTIDE SEQUENCE [LARGE SCALE GENOMIC DNA]</scope>
    <source>
        <strain evidence="3">Isolate New Zealand/Kaikoura/1988</strain>
    </source>
</reference>
<evidence type="ECO:0000313" key="3">
    <source>
        <dbReference type="Proteomes" id="UP000000864"/>
    </source>
</evidence>
<sequence length="88" mass="10151">MVRSFFSLVVIAIGRYFESFFIAMLCCQEQINIRMRTFRYSYTFWSWTWTTAPSAPSSKALFPKVAYVRGSITTKPFAASEGSCRVHN</sequence>
<organismHost>
    <name type="scientific">Ectocarpus siliculosus</name>
    <name type="common">Brown alga</name>
    <name type="synonym">Conferva siliculosa</name>
    <dbReference type="NCBI Taxonomy" id="2880"/>
</organismHost>
<keyword evidence="3" id="KW-1185">Reference proteome</keyword>
<evidence type="ECO:0000313" key="2">
    <source>
        <dbReference type="EMBL" id="AAK14634.1"/>
    </source>
</evidence>
<dbReference type="EMBL" id="AF204951">
    <property type="protein sequence ID" value="AAK14634.1"/>
    <property type="molecule type" value="Genomic_DNA"/>
</dbReference>
<reference evidence="2 3" key="4">
    <citation type="journal article" date="2000" name="Virology">
        <title>The brown algal virus EsV-1 particle contains a putative hybrid histidine kinase.</title>
        <authorList>
            <person name="Delaroque N."/>
            <person name="Wolf S."/>
            <person name="Muller D.G."/>
            <person name="Knippers R."/>
        </authorList>
    </citation>
    <scope>NUCLEOTIDE SEQUENCE [LARGE SCALE GENOMIC DNA]</scope>
    <source>
        <strain evidence="3">Isolate New Zealand/Kaikoura/1988</strain>
    </source>
</reference>
<evidence type="ECO:0000256" key="1">
    <source>
        <dbReference type="SAM" id="Phobius"/>
    </source>
</evidence>
<protein>
    <submittedName>
        <fullName evidence="2">EsV-1-220</fullName>
    </submittedName>
</protein>
<reference evidence="2 3" key="1">
    <citation type="journal article" date="1995" name="Virology">
        <title>Coat protein of the Ectocarpus siliculosus virus.</title>
        <authorList>
            <person name="Klein M."/>
            <person name="Lanka S.T."/>
            <person name="Knippers R."/>
            <person name="Muller D.G."/>
        </authorList>
    </citation>
    <scope>NUCLEOTIDE SEQUENCE [LARGE SCALE GENOMIC DNA]</scope>
    <source>
        <strain evidence="3">Isolate New Zealand/Kaikoura/1988</strain>
    </source>
</reference>
<feature type="transmembrane region" description="Helical" evidence="1">
    <location>
        <begin position="6"/>
        <end position="27"/>
    </location>
</feature>
<name>Q8QN70_ESV1K</name>
<organism evidence="2 3">
    <name type="scientific">Ectocarpus siliculosus virus 1 (isolate New Zealand/Kaikoura/1988)</name>
    <name type="common">EsV-1</name>
    <dbReference type="NCBI Taxonomy" id="654926"/>
    <lineage>
        <taxon>Viruses</taxon>
        <taxon>Varidnaviria</taxon>
        <taxon>Bamfordvirae</taxon>
        <taxon>Nucleocytoviricota</taxon>
        <taxon>Megaviricetes</taxon>
        <taxon>Algavirales</taxon>
        <taxon>Phycodnaviridae</taxon>
        <taxon>Phaeovirus</taxon>
        <taxon>Phaeovirus unasiliculosus</taxon>
        <taxon>Ectocarpus siliculosus virus 1</taxon>
    </lineage>
</organism>
<dbReference type="KEGG" id="vg:920634"/>
<gene>
    <name evidence="2" type="primary">ORF 220</name>
</gene>
<keyword evidence="1" id="KW-0472">Membrane</keyword>
<reference evidence="2 3" key="2">
    <citation type="journal article" date="1998" name="Adv. Virus Res.">
        <title>Viruses in marine brown algae.</title>
        <authorList>
            <person name="Muller D.G."/>
            <person name="Kapp M."/>
            <person name="Knippers R."/>
        </authorList>
    </citation>
    <scope>NUCLEOTIDE SEQUENCE [LARGE SCALE GENOMIC DNA]</scope>
    <source>
        <strain evidence="3">Isolate New Zealand/Kaikoura/1988</strain>
    </source>
</reference>